<evidence type="ECO:0000313" key="7">
    <source>
        <dbReference type="EMBL" id="PXX15425.1"/>
    </source>
</evidence>
<reference evidence="8 9" key="1">
    <citation type="submission" date="2016-10" db="EMBL/GenBank/DDBJ databases">
        <authorList>
            <person name="Varghese N."/>
            <person name="Submissions S."/>
        </authorList>
    </citation>
    <scope>NUCLEOTIDE SEQUENCE [LARGE SCALE GENOMIC DNA]</scope>
    <source>
        <strain evidence="8 9">LMG 22274</strain>
    </source>
</reference>
<sequence>MKWLRILLACLILAPLAGCGYNAIQSSDEDVNAAWSEVLNQYQRRADLVPNLAAAVKGYAAHEQAVLTQVAQARASVGSVQMTPEMAKDPNALAAFDARQGDLTNALSRLMVVSENYPQLKADKLFQDLQVQLEGTENRITVARGRYIHAVQQYNVQIRQFPGVIVARTLGYQPRPNFGVANEAAISSAPKLDFSSPGALRAASQSAAQ</sequence>
<feature type="signal peptide" evidence="6">
    <location>
        <begin position="1"/>
        <end position="20"/>
    </location>
</feature>
<keyword evidence="6" id="KW-0732">Signal</keyword>
<keyword evidence="5" id="KW-0472">Membrane</keyword>
<dbReference type="EMBL" id="QJJV01000010">
    <property type="protein sequence ID" value="PXX15425.1"/>
    <property type="molecule type" value="Genomic_DNA"/>
</dbReference>
<comment type="subcellular location">
    <subcellularLocation>
        <location evidence="1">Membrane</location>
        <topology evidence="1">Single-pass membrane protein</topology>
    </subcellularLocation>
</comment>
<dbReference type="EMBL" id="FNZM01000005">
    <property type="protein sequence ID" value="SEJ46042.1"/>
    <property type="molecule type" value="Genomic_DNA"/>
</dbReference>
<proteinExistence type="inferred from homology"/>
<evidence type="ECO:0000313" key="8">
    <source>
        <dbReference type="EMBL" id="SEJ46042.1"/>
    </source>
</evidence>
<dbReference type="InterPro" id="IPR007156">
    <property type="entry name" value="MamQ_LemA"/>
</dbReference>
<evidence type="ECO:0000256" key="3">
    <source>
        <dbReference type="ARBA" id="ARBA00022692"/>
    </source>
</evidence>
<keyword evidence="10" id="KW-1185">Reference proteome</keyword>
<evidence type="ECO:0000256" key="5">
    <source>
        <dbReference type="ARBA" id="ARBA00023136"/>
    </source>
</evidence>
<reference evidence="7 10" key="2">
    <citation type="submission" date="2018-05" db="EMBL/GenBank/DDBJ databases">
        <title>Genomic Encyclopedia of Type Strains, Phase IV (KMG-V): Genome sequencing to study the core and pangenomes of soil and plant-associated prokaryotes.</title>
        <authorList>
            <person name="Whitman W."/>
        </authorList>
    </citation>
    <scope>NUCLEOTIDE SEQUENCE [LARGE SCALE GENOMIC DNA]</scope>
    <source>
        <strain evidence="7 10">SIr-6563</strain>
    </source>
</reference>
<feature type="chain" id="PRO_5015053592" evidence="6">
    <location>
        <begin position="21"/>
        <end position="209"/>
    </location>
</feature>
<organism evidence="8 9">
    <name type="scientific">Paraburkholderia tropica</name>
    <dbReference type="NCBI Taxonomy" id="92647"/>
    <lineage>
        <taxon>Bacteria</taxon>
        <taxon>Pseudomonadati</taxon>
        <taxon>Pseudomonadota</taxon>
        <taxon>Betaproteobacteria</taxon>
        <taxon>Burkholderiales</taxon>
        <taxon>Burkholderiaceae</taxon>
        <taxon>Paraburkholderia</taxon>
    </lineage>
</organism>
<dbReference type="OrthoDB" id="9804152at2"/>
<comment type="similarity">
    <text evidence="2">Belongs to the LemA family.</text>
</comment>
<evidence type="ECO:0000313" key="9">
    <source>
        <dbReference type="Proteomes" id="UP000183529"/>
    </source>
</evidence>
<dbReference type="SUPFAM" id="SSF140478">
    <property type="entry name" value="LemA-like"/>
    <property type="match status" value="1"/>
</dbReference>
<comment type="caution">
    <text evidence="8">The sequence shown here is derived from an EMBL/GenBank/DDBJ whole genome shotgun (WGS) entry which is preliminary data.</text>
</comment>
<dbReference type="PANTHER" id="PTHR34478">
    <property type="entry name" value="PROTEIN LEMA"/>
    <property type="match status" value="1"/>
</dbReference>
<dbReference type="PANTHER" id="PTHR34478:SF2">
    <property type="entry name" value="MEMBRANE PROTEIN"/>
    <property type="match status" value="1"/>
</dbReference>
<dbReference type="Proteomes" id="UP000183529">
    <property type="component" value="Unassembled WGS sequence"/>
</dbReference>
<evidence type="ECO:0000256" key="2">
    <source>
        <dbReference type="ARBA" id="ARBA00008854"/>
    </source>
</evidence>
<name>A0A1A5XBE7_9BURK</name>
<dbReference type="InterPro" id="IPR023353">
    <property type="entry name" value="LemA-like_dom_sf"/>
</dbReference>
<dbReference type="RefSeq" id="WP_065061116.1">
    <property type="nucleotide sequence ID" value="NZ_CADFGN010000002.1"/>
</dbReference>
<keyword evidence="4" id="KW-1133">Transmembrane helix</keyword>
<evidence type="ECO:0000313" key="10">
    <source>
        <dbReference type="Proteomes" id="UP000247515"/>
    </source>
</evidence>
<evidence type="ECO:0000256" key="1">
    <source>
        <dbReference type="ARBA" id="ARBA00004167"/>
    </source>
</evidence>
<keyword evidence="3" id="KW-0812">Transmembrane</keyword>
<dbReference type="Pfam" id="PF04011">
    <property type="entry name" value="LemA"/>
    <property type="match status" value="1"/>
</dbReference>
<dbReference type="Gene3D" id="1.20.1440.20">
    <property type="entry name" value="LemA-like domain"/>
    <property type="match status" value="1"/>
</dbReference>
<protein>
    <submittedName>
        <fullName evidence="8">LemA protein</fullName>
    </submittedName>
</protein>
<accession>A0A1A5XBE7</accession>
<evidence type="ECO:0000256" key="4">
    <source>
        <dbReference type="ARBA" id="ARBA00022989"/>
    </source>
</evidence>
<dbReference type="AlphaFoldDB" id="A0A1A5XBE7"/>
<dbReference type="Proteomes" id="UP000247515">
    <property type="component" value="Unassembled WGS sequence"/>
</dbReference>
<gene>
    <name evidence="7" type="ORF">C7400_110218</name>
    <name evidence="8" type="ORF">SAMN05216550_10532</name>
</gene>
<dbReference type="GO" id="GO:0016020">
    <property type="term" value="C:membrane"/>
    <property type="evidence" value="ECO:0007669"/>
    <property type="project" value="UniProtKB-SubCell"/>
</dbReference>
<evidence type="ECO:0000256" key="6">
    <source>
        <dbReference type="SAM" id="SignalP"/>
    </source>
</evidence>